<dbReference type="InterPro" id="IPR036163">
    <property type="entry name" value="HMA_dom_sf"/>
</dbReference>
<dbReference type="InterPro" id="IPR006121">
    <property type="entry name" value="HMA_dom"/>
</dbReference>
<dbReference type="InterPro" id="IPR017969">
    <property type="entry name" value="Heavy-metal-associated_CS"/>
</dbReference>
<gene>
    <name evidence="3" type="ORF">LJD61_19575</name>
</gene>
<dbReference type="CDD" id="cd00371">
    <property type="entry name" value="HMA"/>
    <property type="match status" value="1"/>
</dbReference>
<keyword evidence="4" id="KW-1185">Reference proteome</keyword>
<feature type="domain" description="HMA" evidence="2">
    <location>
        <begin position="2"/>
        <end position="68"/>
    </location>
</feature>
<keyword evidence="1" id="KW-0479">Metal-binding</keyword>
<dbReference type="Pfam" id="PF00403">
    <property type="entry name" value="HMA"/>
    <property type="match status" value="1"/>
</dbReference>
<dbReference type="RefSeq" id="WP_255229285.1">
    <property type="nucleotide sequence ID" value="NZ_JAJEKE010000028.1"/>
</dbReference>
<accession>A0ABT1NKC9</accession>
<proteinExistence type="predicted"/>
<name>A0ABT1NKC9_9FIRM</name>
<dbReference type="Gene3D" id="3.30.70.100">
    <property type="match status" value="1"/>
</dbReference>
<reference evidence="3 4" key="1">
    <citation type="submission" date="2021-10" db="EMBL/GenBank/DDBJ databases">
        <title>Lutispora strain m25 sp. nov., a thermophilic, non-spore-forming bacterium isolated from a lab-scale methanogenic bioreactor digesting anaerobic sludge.</title>
        <authorList>
            <person name="El Houari A."/>
            <person name="Mcdonald J."/>
        </authorList>
    </citation>
    <scope>NUCLEOTIDE SEQUENCE [LARGE SCALE GENOMIC DNA]</scope>
    <source>
        <strain evidence="4">m25</strain>
    </source>
</reference>
<evidence type="ECO:0000259" key="2">
    <source>
        <dbReference type="PROSITE" id="PS50846"/>
    </source>
</evidence>
<evidence type="ECO:0000256" key="1">
    <source>
        <dbReference type="ARBA" id="ARBA00022723"/>
    </source>
</evidence>
<evidence type="ECO:0000313" key="3">
    <source>
        <dbReference type="EMBL" id="MCQ1531722.1"/>
    </source>
</evidence>
<sequence>MTNKTFQLETLTCPSCASKIEAVVKRIKGINEVEVLFSSSKVKVSFDEGAANEGEIKKTIEALGFDVLGVK</sequence>
<evidence type="ECO:0000313" key="4">
    <source>
        <dbReference type="Proteomes" id="UP001651880"/>
    </source>
</evidence>
<organism evidence="3 4">
    <name type="scientific">Lutispora saccharofermentans</name>
    <dbReference type="NCBI Taxonomy" id="3024236"/>
    <lineage>
        <taxon>Bacteria</taxon>
        <taxon>Bacillati</taxon>
        <taxon>Bacillota</taxon>
        <taxon>Clostridia</taxon>
        <taxon>Lutisporales</taxon>
        <taxon>Lutisporaceae</taxon>
        <taxon>Lutispora</taxon>
    </lineage>
</organism>
<dbReference type="EMBL" id="JAJEKE010000028">
    <property type="protein sequence ID" value="MCQ1531722.1"/>
    <property type="molecule type" value="Genomic_DNA"/>
</dbReference>
<protein>
    <submittedName>
        <fullName evidence="3">Heavy-metal-associated domain-containing protein</fullName>
    </submittedName>
</protein>
<dbReference type="SUPFAM" id="SSF55008">
    <property type="entry name" value="HMA, heavy metal-associated domain"/>
    <property type="match status" value="1"/>
</dbReference>
<dbReference type="PROSITE" id="PS01047">
    <property type="entry name" value="HMA_1"/>
    <property type="match status" value="1"/>
</dbReference>
<dbReference type="PROSITE" id="PS50846">
    <property type="entry name" value="HMA_2"/>
    <property type="match status" value="1"/>
</dbReference>
<comment type="caution">
    <text evidence="3">The sequence shown here is derived from an EMBL/GenBank/DDBJ whole genome shotgun (WGS) entry which is preliminary data.</text>
</comment>
<dbReference type="Proteomes" id="UP001651880">
    <property type="component" value="Unassembled WGS sequence"/>
</dbReference>